<sequence length="132" mass="14085">MLLKDQRRTQKTSQDFGFFEPVEEAGLHAVCIQKPRIYKQAGGTNTDEKGSASTSRKHTAGDPREVAASRQASDATEGVAEAAVVDASERGAALFVGRPCDLARNNAGPIVQAAVALWRLYTRGSPTADNLI</sequence>
<dbReference type="Proteomes" id="UP000290560">
    <property type="component" value="Unassembled WGS sequence"/>
</dbReference>
<reference evidence="2" key="1">
    <citation type="journal article" date="2018" name="Data Brief">
        <title>Genome sequence data from 17 accessions of Ensete ventricosum, a staple food crop for millions in Ethiopia.</title>
        <authorList>
            <person name="Yemataw Z."/>
            <person name="Muzemil S."/>
            <person name="Ambachew D."/>
            <person name="Tripathi L."/>
            <person name="Tesfaye K."/>
            <person name="Chala A."/>
            <person name="Farbos A."/>
            <person name="O'Neill P."/>
            <person name="Moore K."/>
            <person name="Grant M."/>
            <person name="Studholme D.J."/>
        </authorList>
    </citation>
    <scope>NUCLEOTIDE SEQUENCE [LARGE SCALE GENOMIC DNA]</scope>
    <source>
        <tissue evidence="2">Leaf</tissue>
    </source>
</reference>
<proteinExistence type="predicted"/>
<feature type="region of interest" description="Disordered" evidence="1">
    <location>
        <begin position="38"/>
        <end position="78"/>
    </location>
</feature>
<protein>
    <submittedName>
        <fullName evidence="2">Uncharacterized protein</fullName>
    </submittedName>
</protein>
<organism evidence="2">
    <name type="scientific">Ensete ventricosum</name>
    <name type="common">Abyssinian banana</name>
    <name type="synonym">Musa ensete</name>
    <dbReference type="NCBI Taxonomy" id="4639"/>
    <lineage>
        <taxon>Eukaryota</taxon>
        <taxon>Viridiplantae</taxon>
        <taxon>Streptophyta</taxon>
        <taxon>Embryophyta</taxon>
        <taxon>Tracheophyta</taxon>
        <taxon>Spermatophyta</taxon>
        <taxon>Magnoliopsida</taxon>
        <taxon>Liliopsida</taxon>
        <taxon>Zingiberales</taxon>
        <taxon>Musaceae</taxon>
        <taxon>Ensete</taxon>
    </lineage>
</organism>
<dbReference type="AlphaFoldDB" id="A0A445MBI1"/>
<evidence type="ECO:0000256" key="1">
    <source>
        <dbReference type="SAM" id="MobiDB-lite"/>
    </source>
</evidence>
<gene>
    <name evidence="2" type="ORF">BHM03_00006081</name>
</gene>
<evidence type="ECO:0000313" key="2">
    <source>
        <dbReference type="EMBL" id="RZR71611.1"/>
    </source>
</evidence>
<accession>A0A445MBI1</accession>
<name>A0A445MBI1_ENSVE</name>
<dbReference type="EMBL" id="KV875557">
    <property type="protein sequence ID" value="RZR71611.1"/>
    <property type="molecule type" value="Genomic_DNA"/>
</dbReference>